<evidence type="ECO:0000256" key="2">
    <source>
        <dbReference type="ARBA" id="ARBA00023315"/>
    </source>
</evidence>
<dbReference type="Pfam" id="PF13673">
    <property type="entry name" value="Acetyltransf_10"/>
    <property type="match status" value="1"/>
</dbReference>
<accession>A0ABP8GA93</accession>
<evidence type="ECO:0000313" key="4">
    <source>
        <dbReference type="EMBL" id="GAA4320348.1"/>
    </source>
</evidence>
<keyword evidence="5" id="KW-1185">Reference proteome</keyword>
<dbReference type="PROSITE" id="PS51186">
    <property type="entry name" value="GNAT"/>
    <property type="match status" value="1"/>
</dbReference>
<gene>
    <name evidence="4" type="ORF">GCM10023143_34460</name>
</gene>
<dbReference type="SUPFAM" id="SSF55729">
    <property type="entry name" value="Acyl-CoA N-acyltransferases (Nat)"/>
    <property type="match status" value="1"/>
</dbReference>
<protein>
    <submittedName>
        <fullName evidence="4">GNAT family N-acetyltransferase</fullName>
    </submittedName>
</protein>
<evidence type="ECO:0000313" key="5">
    <source>
        <dbReference type="Proteomes" id="UP001501207"/>
    </source>
</evidence>
<dbReference type="Gene3D" id="3.40.630.30">
    <property type="match status" value="1"/>
</dbReference>
<keyword evidence="1" id="KW-0808">Transferase</keyword>
<dbReference type="PANTHER" id="PTHR43877">
    <property type="entry name" value="AMINOALKYLPHOSPHONATE N-ACETYLTRANSFERASE-RELATED-RELATED"/>
    <property type="match status" value="1"/>
</dbReference>
<dbReference type="InterPro" id="IPR000182">
    <property type="entry name" value="GNAT_dom"/>
</dbReference>
<evidence type="ECO:0000259" key="3">
    <source>
        <dbReference type="PROSITE" id="PS51186"/>
    </source>
</evidence>
<comment type="caution">
    <text evidence="4">The sequence shown here is derived from an EMBL/GenBank/DDBJ whole genome shotgun (WGS) entry which is preliminary data.</text>
</comment>
<dbReference type="CDD" id="cd04301">
    <property type="entry name" value="NAT_SF"/>
    <property type="match status" value="1"/>
</dbReference>
<proteinExistence type="predicted"/>
<evidence type="ECO:0000256" key="1">
    <source>
        <dbReference type="ARBA" id="ARBA00022679"/>
    </source>
</evidence>
<name>A0ABP8GA93_9BACT</name>
<dbReference type="Proteomes" id="UP001501207">
    <property type="component" value="Unassembled WGS sequence"/>
</dbReference>
<organism evidence="4 5">
    <name type="scientific">Compostibacter hankyongensis</name>
    <dbReference type="NCBI Taxonomy" id="1007089"/>
    <lineage>
        <taxon>Bacteria</taxon>
        <taxon>Pseudomonadati</taxon>
        <taxon>Bacteroidota</taxon>
        <taxon>Chitinophagia</taxon>
        <taxon>Chitinophagales</taxon>
        <taxon>Chitinophagaceae</taxon>
        <taxon>Compostibacter</taxon>
    </lineage>
</organism>
<reference evidence="5" key="1">
    <citation type="journal article" date="2019" name="Int. J. Syst. Evol. Microbiol.">
        <title>The Global Catalogue of Microorganisms (GCM) 10K type strain sequencing project: providing services to taxonomists for standard genome sequencing and annotation.</title>
        <authorList>
            <consortium name="The Broad Institute Genomics Platform"/>
            <consortium name="The Broad Institute Genome Sequencing Center for Infectious Disease"/>
            <person name="Wu L."/>
            <person name="Ma J."/>
        </authorList>
    </citation>
    <scope>NUCLEOTIDE SEQUENCE [LARGE SCALE GENOMIC DNA]</scope>
    <source>
        <strain evidence="5">JCM 17664</strain>
    </source>
</reference>
<dbReference type="EMBL" id="BAABFN010000022">
    <property type="protein sequence ID" value="GAA4320348.1"/>
    <property type="molecule type" value="Genomic_DNA"/>
</dbReference>
<feature type="domain" description="N-acetyltransferase" evidence="3">
    <location>
        <begin position="2"/>
        <end position="164"/>
    </location>
</feature>
<sequence>MIQITGAATEDLPLIRQLAEIIWPPTFKDILSEEQMTYMLELMYNLEVLQRQAREGHTFLLLYADRHPSGYAHFSAKDEPGIYKLHKLYLLPALQGQGAGRKLLEGVCARAQRQGGTLLELQVNRHNKAKAFYEKMGFTVYRTADIPIGNGYFMNDFIMRKPLMPEAESNG</sequence>
<dbReference type="InterPro" id="IPR050832">
    <property type="entry name" value="Bact_Acetyltransf"/>
</dbReference>
<dbReference type="RefSeq" id="WP_344981723.1">
    <property type="nucleotide sequence ID" value="NZ_BAABFN010000022.1"/>
</dbReference>
<keyword evidence="2" id="KW-0012">Acyltransferase</keyword>
<dbReference type="InterPro" id="IPR016181">
    <property type="entry name" value="Acyl_CoA_acyltransferase"/>
</dbReference>